<evidence type="ECO:0000256" key="1">
    <source>
        <dbReference type="ARBA" id="ARBA00006484"/>
    </source>
</evidence>
<dbReference type="RefSeq" id="WP_035931903.1">
    <property type="nucleotide sequence ID" value="NZ_CADFFX010000080.1"/>
</dbReference>
<dbReference type="STRING" id="60547.GCA_000751215_03003"/>
<dbReference type="InterPro" id="IPR036291">
    <property type="entry name" value="NAD(P)-bd_dom_sf"/>
</dbReference>
<evidence type="ECO:0000313" key="3">
    <source>
        <dbReference type="EMBL" id="KDR37645.1"/>
    </source>
</evidence>
<dbReference type="EMBL" id="JFHC01000175">
    <property type="protein sequence ID" value="KDR37645.1"/>
    <property type="molecule type" value="Genomic_DNA"/>
</dbReference>
<dbReference type="PANTHER" id="PTHR24320:SF148">
    <property type="entry name" value="NAD(P)-BINDING ROSSMANN-FOLD SUPERFAMILY PROTEIN"/>
    <property type="match status" value="1"/>
</dbReference>
<dbReference type="InterPro" id="IPR002347">
    <property type="entry name" value="SDR_fam"/>
</dbReference>
<organism evidence="3 4">
    <name type="scientific">Caballeronia glathei</name>
    <dbReference type="NCBI Taxonomy" id="60547"/>
    <lineage>
        <taxon>Bacteria</taxon>
        <taxon>Pseudomonadati</taxon>
        <taxon>Pseudomonadota</taxon>
        <taxon>Betaproteobacteria</taxon>
        <taxon>Burkholderiales</taxon>
        <taxon>Burkholderiaceae</taxon>
        <taxon>Caballeronia</taxon>
    </lineage>
</organism>
<name>A0A069PAJ3_9BURK</name>
<keyword evidence="2" id="KW-0560">Oxidoreductase</keyword>
<dbReference type="Gene3D" id="3.40.50.720">
    <property type="entry name" value="NAD(P)-binding Rossmann-like Domain"/>
    <property type="match status" value="1"/>
</dbReference>
<dbReference type="PANTHER" id="PTHR24320">
    <property type="entry name" value="RETINOL DEHYDROGENASE"/>
    <property type="match status" value="1"/>
</dbReference>
<dbReference type="PRINTS" id="PR00081">
    <property type="entry name" value="GDHRDH"/>
</dbReference>
<gene>
    <name evidence="3" type="ORF">BG61_10185</name>
</gene>
<dbReference type="Proteomes" id="UP000027466">
    <property type="component" value="Unassembled WGS sequence"/>
</dbReference>
<reference evidence="3 4" key="1">
    <citation type="submission" date="2014-03" db="EMBL/GenBank/DDBJ databases">
        <title>Draft Genome Sequences of Four Burkholderia Strains.</title>
        <authorList>
            <person name="Liu X.Y."/>
            <person name="Li C.X."/>
            <person name="Xu J.H."/>
        </authorList>
    </citation>
    <scope>NUCLEOTIDE SEQUENCE [LARGE SCALE GENOMIC DNA]</scope>
    <source>
        <strain evidence="3 4">DSM 50014</strain>
    </source>
</reference>
<comment type="caution">
    <text evidence="3">The sequence shown here is derived from an EMBL/GenBank/DDBJ whole genome shotgun (WGS) entry which is preliminary data.</text>
</comment>
<protein>
    <submittedName>
        <fullName evidence="3">Oxidoreductase</fullName>
    </submittedName>
</protein>
<comment type="similarity">
    <text evidence="1">Belongs to the short-chain dehydrogenases/reductases (SDR) family.</text>
</comment>
<evidence type="ECO:0000313" key="4">
    <source>
        <dbReference type="Proteomes" id="UP000027466"/>
    </source>
</evidence>
<keyword evidence="4" id="KW-1185">Reference proteome</keyword>
<sequence>MPSKQVPIGSGNKATTTAEEAIGDADLRGKVAIVTGGYSGLGLETVRVLSNAGATLIVAGRDPDKARSRLAGLPRVEVRPLDLLDRASIDAFATDILGTFTRVHILVNNAGFMGAPLKRDARGYESHFSANHLGHFQLTARLWPALCRADGARVISVSSRGHRMAPVEFSDMQFEHREYDRLIAYAQSKTAQALFSVGLDARGEGLGIRAFSVHPGSIITDLSRHFSDEELRAYGISRNEPHRFPAGQSAGEGGDFKTVEQGAATQVWCATSDQLRGMGGVYCENGDIAEVTSPEDVFRGGVCPWAVDPELAERLWRISEELSGASLGS</sequence>
<proteinExistence type="inferred from homology"/>
<dbReference type="GO" id="GO:0016491">
    <property type="term" value="F:oxidoreductase activity"/>
    <property type="evidence" value="ECO:0007669"/>
    <property type="project" value="UniProtKB-KW"/>
</dbReference>
<dbReference type="SUPFAM" id="SSF51735">
    <property type="entry name" value="NAD(P)-binding Rossmann-fold domains"/>
    <property type="match status" value="1"/>
</dbReference>
<accession>A0A069PAJ3</accession>
<dbReference type="Pfam" id="PF00106">
    <property type="entry name" value="adh_short"/>
    <property type="match status" value="1"/>
</dbReference>
<dbReference type="AlphaFoldDB" id="A0A069PAJ3"/>
<evidence type="ECO:0000256" key="2">
    <source>
        <dbReference type="ARBA" id="ARBA00023002"/>
    </source>
</evidence>